<sequence length="317" mass="35140">MDLAEIWNSLVWPLARLTMFISLGLLIGQLIEAMNWTKVVAAGVSPLLRLGRLSDIAGASFSLAFFSGISANSMLADAYEQGRISRRELIMSNLFNSLPTYFLHLPSVFFILAPLIGAAAVTYLGLTIGSAVLRTVFILLFSRFFLPVPKERCVSCRLDEKEAAGFRDIFKRTMQRFKKRISRVLYMTVPIYILFFFLNRWGMFSAIEQYMSENLGWLSWLPPQAVGVVVFQMVAEFSAGAAAAGALLADGALAHKEVVLALLVGNILSSPMRAIRHQFPYYAGIFKPGLAAKLIFWSQGLRVASLIFVGVVYFLVG</sequence>
<dbReference type="EMBL" id="FMXO01000006">
    <property type="protein sequence ID" value="SDB26874.1"/>
    <property type="molecule type" value="Genomic_DNA"/>
</dbReference>
<evidence type="ECO:0000313" key="2">
    <source>
        <dbReference type="EMBL" id="SDB26874.1"/>
    </source>
</evidence>
<dbReference type="AlphaFoldDB" id="A0A1G6C1Z2"/>
<feature type="transmembrane region" description="Helical" evidence="1">
    <location>
        <begin position="56"/>
        <end position="79"/>
    </location>
</feature>
<dbReference type="STRING" id="617002.SAMN05660653_01295"/>
<dbReference type="PANTHER" id="PTHR38139">
    <property type="entry name" value="GATE DOMAIN-CONTAINING PROTEIN"/>
    <property type="match status" value="1"/>
</dbReference>
<accession>A0A1G6C1Z2</accession>
<feature type="transmembrane region" description="Helical" evidence="1">
    <location>
        <begin position="100"/>
        <end position="120"/>
    </location>
</feature>
<evidence type="ECO:0000256" key="1">
    <source>
        <dbReference type="SAM" id="Phobius"/>
    </source>
</evidence>
<evidence type="ECO:0008006" key="4">
    <source>
        <dbReference type="Google" id="ProtNLM"/>
    </source>
</evidence>
<feature type="transmembrane region" description="Helical" evidence="1">
    <location>
        <begin position="12"/>
        <end position="31"/>
    </location>
</feature>
<name>A0A1G6C1Z2_9BACT</name>
<dbReference type="Proteomes" id="UP000198771">
    <property type="component" value="Unassembled WGS sequence"/>
</dbReference>
<proteinExistence type="predicted"/>
<feature type="transmembrane region" description="Helical" evidence="1">
    <location>
        <begin position="126"/>
        <end position="146"/>
    </location>
</feature>
<organism evidence="2 3">
    <name type="scientific">Desulfonatronum thiosulfatophilum</name>
    <dbReference type="NCBI Taxonomy" id="617002"/>
    <lineage>
        <taxon>Bacteria</taxon>
        <taxon>Pseudomonadati</taxon>
        <taxon>Thermodesulfobacteriota</taxon>
        <taxon>Desulfovibrionia</taxon>
        <taxon>Desulfovibrionales</taxon>
        <taxon>Desulfonatronaceae</taxon>
        <taxon>Desulfonatronum</taxon>
    </lineage>
</organism>
<keyword evidence="3" id="KW-1185">Reference proteome</keyword>
<keyword evidence="1" id="KW-0812">Transmembrane</keyword>
<keyword evidence="1" id="KW-0472">Membrane</keyword>
<dbReference type="PANTHER" id="PTHR38139:SF1">
    <property type="entry name" value="NUCLEOSIDE TRANSPORTER_FEOB GTPASE GATE DOMAIN-CONTAINING PROTEIN"/>
    <property type="match status" value="1"/>
</dbReference>
<protein>
    <recommendedName>
        <fullName evidence="4">Nucleoside transporter/FeoB GTPase Gate domain-containing protein</fullName>
    </recommendedName>
</protein>
<keyword evidence="1" id="KW-1133">Transmembrane helix</keyword>
<dbReference type="InterPro" id="IPR038880">
    <property type="entry name" value="MJ0871-like"/>
</dbReference>
<feature type="transmembrane region" description="Helical" evidence="1">
    <location>
        <begin position="224"/>
        <end position="249"/>
    </location>
</feature>
<feature type="transmembrane region" description="Helical" evidence="1">
    <location>
        <begin position="295"/>
        <end position="316"/>
    </location>
</feature>
<gene>
    <name evidence="2" type="ORF">SAMN05660653_01295</name>
</gene>
<dbReference type="RefSeq" id="WP_092118876.1">
    <property type="nucleotide sequence ID" value="NZ_FMXO01000006.1"/>
</dbReference>
<feature type="transmembrane region" description="Helical" evidence="1">
    <location>
        <begin position="258"/>
        <end position="275"/>
    </location>
</feature>
<reference evidence="2 3" key="1">
    <citation type="submission" date="2016-10" db="EMBL/GenBank/DDBJ databases">
        <authorList>
            <person name="de Groot N.N."/>
        </authorList>
    </citation>
    <scope>NUCLEOTIDE SEQUENCE [LARGE SCALE GENOMIC DNA]</scope>
    <source>
        <strain evidence="2 3">ASO4-2</strain>
    </source>
</reference>
<evidence type="ECO:0000313" key="3">
    <source>
        <dbReference type="Proteomes" id="UP000198771"/>
    </source>
</evidence>
<dbReference type="OrthoDB" id="5453678at2"/>
<feature type="transmembrane region" description="Helical" evidence="1">
    <location>
        <begin position="184"/>
        <end position="204"/>
    </location>
</feature>